<reference evidence="3 4" key="1">
    <citation type="submission" date="2020-01" db="EMBL/GenBank/DDBJ databases">
        <authorList>
            <person name="Kim M.K."/>
        </authorList>
    </citation>
    <scope>NUCLEOTIDE SEQUENCE [LARGE SCALE GENOMIC DNA]</scope>
    <source>
        <strain evidence="3 4">BT213</strain>
    </source>
</reference>
<dbReference type="Proteomes" id="UP000478546">
    <property type="component" value="Unassembled WGS sequence"/>
</dbReference>
<feature type="chain" id="PRO_5025502984" evidence="1">
    <location>
        <begin position="22"/>
        <end position="245"/>
    </location>
</feature>
<gene>
    <name evidence="3" type="ORF">GWO68_15130</name>
</gene>
<name>A0A6B2H898_9BACT</name>
<comment type="caution">
    <text evidence="3">The sequence shown here is derived from an EMBL/GenBank/DDBJ whole genome shotgun (WGS) entry which is preliminary data.</text>
</comment>
<evidence type="ECO:0000259" key="2">
    <source>
        <dbReference type="Pfam" id="PF14771"/>
    </source>
</evidence>
<protein>
    <submittedName>
        <fullName evidence="3">DUF4476 domain-containing protein</fullName>
    </submittedName>
</protein>
<feature type="domain" description="DUF4476" evidence="2">
    <location>
        <begin position="152"/>
        <end position="240"/>
    </location>
</feature>
<evidence type="ECO:0000256" key="1">
    <source>
        <dbReference type="SAM" id="SignalP"/>
    </source>
</evidence>
<evidence type="ECO:0000313" key="4">
    <source>
        <dbReference type="Proteomes" id="UP000478546"/>
    </source>
</evidence>
<dbReference type="InterPro" id="IPR028011">
    <property type="entry name" value="DUF4476"/>
</dbReference>
<sequence length="245" mass="28727">MRKLLLPLLLVLLAMPVLVQASVLTFRAPAGEAFYLKLNGKVVNHTASNFVRVDHLRPGKHYVEVKVRGRYRDYQLGTKVYARQGYETNYGITVSERKGALKLRLLSEVPLLPPPPVVVPRVPYPPAEPYRPAPPRYDDDRYDNRDRCDYLMSRQDVDRLADAMKSRSFESTKLTIAREALRNSSILAEDLKYLLQQFDYESTKVEFAKFAYEYVCDRERFYYIYDVFKFDSSVRELEEYTSRRR</sequence>
<evidence type="ECO:0000313" key="3">
    <source>
        <dbReference type="EMBL" id="NDK57256.1"/>
    </source>
</evidence>
<feature type="signal peptide" evidence="1">
    <location>
        <begin position="1"/>
        <end position="21"/>
    </location>
</feature>
<dbReference type="RefSeq" id="WP_162347319.1">
    <property type="nucleotide sequence ID" value="NZ_JAAEAA010000023.1"/>
</dbReference>
<keyword evidence="1" id="KW-0732">Signal</keyword>
<dbReference type="Pfam" id="PF14771">
    <property type="entry name" value="DUF4476"/>
    <property type="match status" value="1"/>
</dbReference>
<dbReference type="EMBL" id="JAAEAA010000023">
    <property type="protein sequence ID" value="NDK57256.1"/>
    <property type="molecule type" value="Genomic_DNA"/>
</dbReference>
<dbReference type="AlphaFoldDB" id="A0A6B2H898"/>
<keyword evidence="4" id="KW-1185">Reference proteome</keyword>
<accession>A0A6B2H898</accession>
<proteinExistence type="predicted"/>
<organism evidence="3 4">
    <name type="scientific">Pontibacter fetidus</name>
    <dbReference type="NCBI Taxonomy" id="2700082"/>
    <lineage>
        <taxon>Bacteria</taxon>
        <taxon>Pseudomonadati</taxon>
        <taxon>Bacteroidota</taxon>
        <taxon>Cytophagia</taxon>
        <taxon>Cytophagales</taxon>
        <taxon>Hymenobacteraceae</taxon>
        <taxon>Pontibacter</taxon>
    </lineage>
</organism>